<protein>
    <recommendedName>
        <fullName evidence="3">DUF1616 domain-containing protein</fullName>
    </recommendedName>
</protein>
<dbReference type="AlphaFoldDB" id="A0A1F5GFX7"/>
<comment type="caution">
    <text evidence="1">The sequence shown here is derived from an EMBL/GenBank/DDBJ whole genome shotgun (WGS) entry which is preliminary data.</text>
</comment>
<dbReference type="STRING" id="1797716.A3D07_02405"/>
<evidence type="ECO:0000313" key="2">
    <source>
        <dbReference type="Proteomes" id="UP000177124"/>
    </source>
</evidence>
<name>A0A1F5GFX7_9BACT</name>
<accession>A0A1F5GFX7</accession>
<dbReference type="Proteomes" id="UP000177124">
    <property type="component" value="Unassembled WGS sequence"/>
</dbReference>
<evidence type="ECO:0000313" key="1">
    <source>
        <dbReference type="EMBL" id="OGD90754.1"/>
    </source>
</evidence>
<dbReference type="EMBL" id="MFBF01000034">
    <property type="protein sequence ID" value="OGD90754.1"/>
    <property type="molecule type" value="Genomic_DNA"/>
</dbReference>
<evidence type="ECO:0008006" key="3">
    <source>
        <dbReference type="Google" id="ProtNLM"/>
    </source>
</evidence>
<reference evidence="1 2" key="1">
    <citation type="journal article" date="2016" name="Nat. Commun.">
        <title>Thousands of microbial genomes shed light on interconnected biogeochemical processes in an aquifer system.</title>
        <authorList>
            <person name="Anantharaman K."/>
            <person name="Brown C.T."/>
            <person name="Hug L.A."/>
            <person name="Sharon I."/>
            <person name="Castelle C.J."/>
            <person name="Probst A.J."/>
            <person name="Thomas B.C."/>
            <person name="Singh A."/>
            <person name="Wilkins M.J."/>
            <person name="Karaoz U."/>
            <person name="Brodie E.L."/>
            <person name="Williams K.H."/>
            <person name="Hubbard S.S."/>
            <person name="Banfield J.F."/>
        </authorList>
    </citation>
    <scope>NUCLEOTIDE SEQUENCE [LARGE SCALE GENOMIC DNA]</scope>
</reference>
<organism evidence="1 2">
    <name type="scientific">Candidatus Curtissbacteria bacterium RIFCSPHIGHO2_02_FULL_42_15</name>
    <dbReference type="NCBI Taxonomy" id="1797716"/>
    <lineage>
        <taxon>Bacteria</taxon>
        <taxon>Candidatus Curtissiibacteriota</taxon>
    </lineage>
</organism>
<gene>
    <name evidence="1" type="ORF">A3D07_02405</name>
</gene>
<proteinExistence type="predicted"/>
<sequence length="143" mass="15556">MFVNISSVLLLVALIVGPLLIAKNMAKVAGVKSESKYLIVSQIERFPNLSLVQKENTYSISFAKQGPSQAYIGVLIVNNPTETTQTYSIGRISGDAQPFFGENPDDQSTKVTVPSQASVPLSLFSDARSESENQTVEFRIQAE</sequence>